<dbReference type="RefSeq" id="WP_208113052.1">
    <property type="nucleotide sequence ID" value="NZ_SNYN01000002.1"/>
</dbReference>
<dbReference type="EMBL" id="SNYN01000002">
    <property type="protein sequence ID" value="TDQ54312.1"/>
    <property type="molecule type" value="Genomic_DNA"/>
</dbReference>
<feature type="domain" description="HTH marR-type" evidence="1">
    <location>
        <begin position="14"/>
        <end position="146"/>
    </location>
</feature>
<gene>
    <name evidence="2" type="ORF">EV190_102146</name>
</gene>
<dbReference type="InterPro" id="IPR036388">
    <property type="entry name" value="WH-like_DNA-bd_sf"/>
</dbReference>
<dbReference type="SUPFAM" id="SSF46785">
    <property type="entry name" value="Winged helix' DNA-binding domain"/>
    <property type="match status" value="1"/>
</dbReference>
<dbReference type="PANTHER" id="PTHR33164">
    <property type="entry name" value="TRANSCRIPTIONAL REGULATOR, MARR FAMILY"/>
    <property type="match status" value="1"/>
</dbReference>
<reference evidence="2 3" key="1">
    <citation type="submission" date="2019-03" db="EMBL/GenBank/DDBJ databases">
        <title>Genomic Encyclopedia of Type Strains, Phase IV (KMG-IV): sequencing the most valuable type-strain genomes for metagenomic binning, comparative biology and taxonomic classification.</title>
        <authorList>
            <person name="Goeker M."/>
        </authorList>
    </citation>
    <scope>NUCLEOTIDE SEQUENCE [LARGE SCALE GENOMIC DNA]</scope>
    <source>
        <strain evidence="2 3">DSM 46770</strain>
    </source>
</reference>
<dbReference type="AlphaFoldDB" id="A0A4R6V2Y9"/>
<dbReference type="Gene3D" id="1.10.10.10">
    <property type="entry name" value="Winged helix-like DNA-binding domain superfamily/Winged helix DNA-binding domain"/>
    <property type="match status" value="1"/>
</dbReference>
<dbReference type="PANTHER" id="PTHR33164:SF43">
    <property type="entry name" value="HTH-TYPE TRANSCRIPTIONAL REPRESSOR YETL"/>
    <property type="match status" value="1"/>
</dbReference>
<accession>A0A4R6V2Y9</accession>
<dbReference type="GO" id="GO:0006950">
    <property type="term" value="P:response to stress"/>
    <property type="evidence" value="ECO:0007669"/>
    <property type="project" value="TreeGrafter"/>
</dbReference>
<evidence type="ECO:0000259" key="1">
    <source>
        <dbReference type="PROSITE" id="PS50995"/>
    </source>
</evidence>
<dbReference type="InterPro" id="IPR036390">
    <property type="entry name" value="WH_DNA-bd_sf"/>
</dbReference>
<evidence type="ECO:0000313" key="2">
    <source>
        <dbReference type="EMBL" id="TDQ54312.1"/>
    </source>
</evidence>
<evidence type="ECO:0000313" key="3">
    <source>
        <dbReference type="Proteomes" id="UP000295281"/>
    </source>
</evidence>
<dbReference type="Pfam" id="PF12802">
    <property type="entry name" value="MarR_2"/>
    <property type="match status" value="1"/>
</dbReference>
<name>A0A4R6V2Y9_9ACTN</name>
<organism evidence="2 3">
    <name type="scientific">Actinorugispora endophytica</name>
    <dbReference type="NCBI Taxonomy" id="1605990"/>
    <lineage>
        <taxon>Bacteria</taxon>
        <taxon>Bacillati</taxon>
        <taxon>Actinomycetota</taxon>
        <taxon>Actinomycetes</taxon>
        <taxon>Streptosporangiales</taxon>
        <taxon>Nocardiopsidaceae</taxon>
        <taxon>Actinorugispora</taxon>
    </lineage>
</organism>
<dbReference type="Proteomes" id="UP000295281">
    <property type="component" value="Unassembled WGS sequence"/>
</dbReference>
<dbReference type="GO" id="GO:0003700">
    <property type="term" value="F:DNA-binding transcription factor activity"/>
    <property type="evidence" value="ECO:0007669"/>
    <property type="project" value="InterPro"/>
</dbReference>
<sequence length="162" mass="17548">MNADRDAPPGPMGQRELAAMLRTLAWTVQRLVPETAGLEPLPITELVVLRNVLDSPGVTVTRLARDLGMRQSNTSAAVRGLVERGLVARESSPTDRRVTRLVPTEKSLAESEHIDTVWSGTIQTAMARLSHEQVAAIESAGSALQALGQALHAEQTESRPRR</sequence>
<protein>
    <submittedName>
        <fullName evidence="2">MarR family transcriptional regulator</fullName>
    </submittedName>
</protein>
<dbReference type="InterPro" id="IPR039422">
    <property type="entry name" value="MarR/SlyA-like"/>
</dbReference>
<dbReference type="PROSITE" id="PS50995">
    <property type="entry name" value="HTH_MARR_2"/>
    <property type="match status" value="1"/>
</dbReference>
<proteinExistence type="predicted"/>
<dbReference type="SMART" id="SM00347">
    <property type="entry name" value="HTH_MARR"/>
    <property type="match status" value="1"/>
</dbReference>
<comment type="caution">
    <text evidence="2">The sequence shown here is derived from an EMBL/GenBank/DDBJ whole genome shotgun (WGS) entry which is preliminary data.</text>
</comment>
<dbReference type="InterPro" id="IPR000835">
    <property type="entry name" value="HTH_MarR-typ"/>
</dbReference>
<keyword evidence="3" id="KW-1185">Reference proteome</keyword>